<dbReference type="RefSeq" id="WP_079468250.1">
    <property type="nucleotide sequence ID" value="NZ_FUZZ01000001.1"/>
</dbReference>
<dbReference type="STRING" id="393003.SAMN05660461_0949"/>
<evidence type="ECO:0000313" key="1">
    <source>
        <dbReference type="EMBL" id="SKC97569.1"/>
    </source>
</evidence>
<keyword evidence="2" id="KW-1185">Reference proteome</keyword>
<evidence type="ECO:0000313" key="2">
    <source>
        <dbReference type="Proteomes" id="UP000190166"/>
    </source>
</evidence>
<evidence type="ECO:0008006" key="3">
    <source>
        <dbReference type="Google" id="ProtNLM"/>
    </source>
</evidence>
<dbReference type="Proteomes" id="UP000190166">
    <property type="component" value="Unassembled WGS sequence"/>
</dbReference>
<gene>
    <name evidence="1" type="ORF">SAMN05660461_0949</name>
</gene>
<accession>A0A1T5NBI9</accession>
<protein>
    <recommendedName>
        <fullName evidence="3">Apea-like HEPN domain-containing protein</fullName>
    </recommendedName>
</protein>
<name>A0A1T5NBI9_9BACT</name>
<dbReference type="AlphaFoldDB" id="A0A1T5NBI9"/>
<reference evidence="2" key="1">
    <citation type="submission" date="2017-02" db="EMBL/GenBank/DDBJ databases">
        <authorList>
            <person name="Varghese N."/>
            <person name="Submissions S."/>
        </authorList>
    </citation>
    <scope>NUCLEOTIDE SEQUENCE [LARGE SCALE GENOMIC DNA]</scope>
    <source>
        <strain evidence="2">DSM 18108</strain>
    </source>
</reference>
<organism evidence="1 2">
    <name type="scientific">Chitinophaga ginsengisegetis</name>
    <dbReference type="NCBI Taxonomy" id="393003"/>
    <lineage>
        <taxon>Bacteria</taxon>
        <taxon>Pseudomonadati</taxon>
        <taxon>Bacteroidota</taxon>
        <taxon>Chitinophagia</taxon>
        <taxon>Chitinophagales</taxon>
        <taxon>Chitinophagaceae</taxon>
        <taxon>Chitinophaga</taxon>
    </lineage>
</organism>
<proteinExistence type="predicted"/>
<dbReference type="EMBL" id="FUZZ01000001">
    <property type="protein sequence ID" value="SKC97569.1"/>
    <property type="molecule type" value="Genomic_DNA"/>
</dbReference>
<sequence length="190" mass="22176">MKDINDYKLTDTVTVGEVRYWLANRDDTAKKKIIMLIDHRFTNRYIKHLSTIDSGFLMMAISCLTIETLESFKQGEKNTNGKSKKMFKDFFLSEKSHFPDFSGICNDFYSDIRCGILHQAETTNAWRILRTGPLLIESDKVINARRFVEALEKSIEDYIKRLQGEDWNSVIWKNAIVKIEDICDNCEETK</sequence>